<sequence precursor="true">MLKRAMKRQSALFVCLIASLLHISFSHHADADDRSMQIKQAQMKRDFEKRSREMKAEFERKSKEMKKNFEQRKAERESASTSSTRTSGTSSSSNSSSQSTPKVAFDPSKAPSPERCLAYFLVSARKATSVHEFLKYLPDEKQQSLKRRQERYDPADVPRSREFFLKNNPDMDEESLKFLTNPPFVNSLNYHKHLAGRVTKITGVEVDGNNAKIRVEVTSDVVVNGIAYTRGAATIGMVGEGSLWRFNSYSEDIMVSR</sequence>
<evidence type="ECO:0000313" key="3">
    <source>
        <dbReference type="EMBL" id="TWT55401.1"/>
    </source>
</evidence>
<name>A0A5C5WZ80_9PLAN</name>
<feature type="compositionally biased region" description="Basic and acidic residues" evidence="1">
    <location>
        <begin position="43"/>
        <end position="78"/>
    </location>
</feature>
<evidence type="ECO:0000313" key="4">
    <source>
        <dbReference type="Proteomes" id="UP000317243"/>
    </source>
</evidence>
<feature type="signal peptide" evidence="2">
    <location>
        <begin position="1"/>
        <end position="31"/>
    </location>
</feature>
<organism evidence="3 4">
    <name type="scientific">Thalassoglobus neptunius</name>
    <dbReference type="NCBI Taxonomy" id="1938619"/>
    <lineage>
        <taxon>Bacteria</taxon>
        <taxon>Pseudomonadati</taxon>
        <taxon>Planctomycetota</taxon>
        <taxon>Planctomycetia</taxon>
        <taxon>Planctomycetales</taxon>
        <taxon>Planctomycetaceae</taxon>
        <taxon>Thalassoglobus</taxon>
    </lineage>
</organism>
<dbReference type="AlphaFoldDB" id="A0A5C5WZ80"/>
<dbReference type="Proteomes" id="UP000317243">
    <property type="component" value="Unassembled WGS sequence"/>
</dbReference>
<evidence type="ECO:0000256" key="1">
    <source>
        <dbReference type="SAM" id="MobiDB-lite"/>
    </source>
</evidence>
<dbReference type="EMBL" id="SIHI01000004">
    <property type="protein sequence ID" value="TWT55401.1"/>
    <property type="molecule type" value="Genomic_DNA"/>
</dbReference>
<keyword evidence="4" id="KW-1185">Reference proteome</keyword>
<comment type="caution">
    <text evidence="3">The sequence shown here is derived from an EMBL/GenBank/DDBJ whole genome shotgun (WGS) entry which is preliminary data.</text>
</comment>
<dbReference type="RefSeq" id="WP_146510305.1">
    <property type="nucleotide sequence ID" value="NZ_SIHI01000004.1"/>
</dbReference>
<evidence type="ECO:0000256" key="2">
    <source>
        <dbReference type="SAM" id="SignalP"/>
    </source>
</evidence>
<proteinExistence type="predicted"/>
<feature type="compositionally biased region" description="Low complexity" evidence="1">
    <location>
        <begin position="79"/>
        <end position="100"/>
    </location>
</feature>
<gene>
    <name evidence="3" type="ORF">KOR42_27870</name>
</gene>
<accession>A0A5C5WZ80</accession>
<keyword evidence="2" id="KW-0732">Signal</keyword>
<protein>
    <submittedName>
        <fullName evidence="3">Uncharacterized protein</fullName>
    </submittedName>
</protein>
<reference evidence="3 4" key="1">
    <citation type="submission" date="2019-02" db="EMBL/GenBank/DDBJ databases">
        <title>Deep-cultivation of Planctomycetes and their phenomic and genomic characterization uncovers novel biology.</title>
        <authorList>
            <person name="Wiegand S."/>
            <person name="Jogler M."/>
            <person name="Boedeker C."/>
            <person name="Pinto D."/>
            <person name="Vollmers J."/>
            <person name="Rivas-Marin E."/>
            <person name="Kohn T."/>
            <person name="Peeters S.H."/>
            <person name="Heuer A."/>
            <person name="Rast P."/>
            <person name="Oberbeckmann S."/>
            <person name="Bunk B."/>
            <person name="Jeske O."/>
            <person name="Meyerdierks A."/>
            <person name="Storesund J.E."/>
            <person name="Kallscheuer N."/>
            <person name="Luecker S."/>
            <person name="Lage O.M."/>
            <person name="Pohl T."/>
            <person name="Merkel B.J."/>
            <person name="Hornburger P."/>
            <person name="Mueller R.-W."/>
            <person name="Bruemmer F."/>
            <person name="Labrenz M."/>
            <person name="Spormann A.M."/>
            <person name="Op Den Camp H."/>
            <person name="Overmann J."/>
            <person name="Amann R."/>
            <person name="Jetten M.S.M."/>
            <person name="Mascher T."/>
            <person name="Medema M.H."/>
            <person name="Devos D.P."/>
            <person name="Kaster A.-K."/>
            <person name="Ovreas L."/>
            <person name="Rohde M."/>
            <person name="Galperin M.Y."/>
            <person name="Jogler C."/>
        </authorList>
    </citation>
    <scope>NUCLEOTIDE SEQUENCE [LARGE SCALE GENOMIC DNA]</scope>
    <source>
        <strain evidence="3 4">KOR42</strain>
    </source>
</reference>
<feature type="chain" id="PRO_5022698485" evidence="2">
    <location>
        <begin position="32"/>
        <end position="257"/>
    </location>
</feature>
<feature type="region of interest" description="Disordered" evidence="1">
    <location>
        <begin position="41"/>
        <end position="110"/>
    </location>
</feature>